<proteinExistence type="predicted"/>
<evidence type="ECO:0000313" key="1">
    <source>
        <dbReference type="EMBL" id="AES65269.1"/>
    </source>
</evidence>
<gene>
    <name evidence="1" type="ordered locus">MTR_2g037430</name>
</gene>
<dbReference type="PaxDb" id="3880-AES65269"/>
<dbReference type="EMBL" id="CM001218">
    <property type="protein sequence ID" value="AES65269.1"/>
    <property type="molecule type" value="Genomic_DNA"/>
</dbReference>
<organism evidence="1 3">
    <name type="scientific">Medicago truncatula</name>
    <name type="common">Barrel medic</name>
    <name type="synonym">Medicago tribuloides</name>
    <dbReference type="NCBI Taxonomy" id="3880"/>
    <lineage>
        <taxon>Eukaryota</taxon>
        <taxon>Viridiplantae</taxon>
        <taxon>Streptophyta</taxon>
        <taxon>Embryophyta</taxon>
        <taxon>Tracheophyta</taxon>
        <taxon>Spermatophyta</taxon>
        <taxon>Magnoliopsida</taxon>
        <taxon>eudicotyledons</taxon>
        <taxon>Gunneridae</taxon>
        <taxon>Pentapetalae</taxon>
        <taxon>rosids</taxon>
        <taxon>fabids</taxon>
        <taxon>Fabales</taxon>
        <taxon>Fabaceae</taxon>
        <taxon>Papilionoideae</taxon>
        <taxon>50 kb inversion clade</taxon>
        <taxon>NPAAA clade</taxon>
        <taxon>Hologalegina</taxon>
        <taxon>IRL clade</taxon>
        <taxon>Trifolieae</taxon>
        <taxon>Medicago</taxon>
    </lineage>
</organism>
<accession>G7INH7</accession>
<reference evidence="2" key="3">
    <citation type="submission" date="2015-04" db="UniProtKB">
        <authorList>
            <consortium name="EnsemblPlants"/>
        </authorList>
    </citation>
    <scope>IDENTIFICATION</scope>
    <source>
        <strain evidence="2">cv. Jemalong A17</strain>
    </source>
</reference>
<keyword evidence="3" id="KW-1185">Reference proteome</keyword>
<sequence length="69" mass="7852">MDYEENDSQKKIKIGEADKDSIHNLARLPTKVSWVLSDPRGFWNPILDDSIVPASGKEEMVPSIFNIHQ</sequence>
<protein>
    <submittedName>
        <fullName evidence="1 2">Uncharacterized protein</fullName>
    </submittedName>
</protein>
<dbReference type="HOGENOM" id="CLU_2779625_0_0_1"/>
<evidence type="ECO:0000313" key="2">
    <source>
        <dbReference type="EnsemblPlants" id="AES65269"/>
    </source>
</evidence>
<name>G7INH7_MEDTR</name>
<dbReference type="AlphaFoldDB" id="G7INH7"/>
<reference evidence="1 3" key="2">
    <citation type="journal article" date="2014" name="BMC Genomics">
        <title>An improved genome release (version Mt4.0) for the model legume Medicago truncatula.</title>
        <authorList>
            <person name="Tang H."/>
            <person name="Krishnakumar V."/>
            <person name="Bidwell S."/>
            <person name="Rosen B."/>
            <person name="Chan A."/>
            <person name="Zhou S."/>
            <person name="Gentzbittel L."/>
            <person name="Childs K.L."/>
            <person name="Yandell M."/>
            <person name="Gundlach H."/>
            <person name="Mayer K.F."/>
            <person name="Schwartz D.C."/>
            <person name="Town C.D."/>
        </authorList>
    </citation>
    <scope>GENOME REANNOTATION</scope>
    <source>
        <strain evidence="2 3">cv. Jemalong A17</strain>
    </source>
</reference>
<reference evidence="1 3" key="1">
    <citation type="journal article" date="2011" name="Nature">
        <title>The Medicago genome provides insight into the evolution of rhizobial symbioses.</title>
        <authorList>
            <person name="Young N.D."/>
            <person name="Debelle F."/>
            <person name="Oldroyd G.E."/>
            <person name="Geurts R."/>
            <person name="Cannon S.B."/>
            <person name="Udvardi M.K."/>
            <person name="Benedito V.A."/>
            <person name="Mayer K.F."/>
            <person name="Gouzy J."/>
            <person name="Schoof H."/>
            <person name="Van de Peer Y."/>
            <person name="Proost S."/>
            <person name="Cook D.R."/>
            <person name="Meyers B.C."/>
            <person name="Spannagl M."/>
            <person name="Cheung F."/>
            <person name="De Mita S."/>
            <person name="Krishnakumar V."/>
            <person name="Gundlach H."/>
            <person name="Zhou S."/>
            <person name="Mudge J."/>
            <person name="Bharti A.K."/>
            <person name="Murray J.D."/>
            <person name="Naoumkina M.A."/>
            <person name="Rosen B."/>
            <person name="Silverstein K.A."/>
            <person name="Tang H."/>
            <person name="Rombauts S."/>
            <person name="Zhao P.X."/>
            <person name="Zhou P."/>
            <person name="Barbe V."/>
            <person name="Bardou P."/>
            <person name="Bechner M."/>
            <person name="Bellec A."/>
            <person name="Berger A."/>
            <person name="Berges H."/>
            <person name="Bidwell S."/>
            <person name="Bisseling T."/>
            <person name="Choisne N."/>
            <person name="Couloux A."/>
            <person name="Denny R."/>
            <person name="Deshpande S."/>
            <person name="Dai X."/>
            <person name="Doyle J.J."/>
            <person name="Dudez A.M."/>
            <person name="Farmer A.D."/>
            <person name="Fouteau S."/>
            <person name="Franken C."/>
            <person name="Gibelin C."/>
            <person name="Gish J."/>
            <person name="Goldstein S."/>
            <person name="Gonzalez A.J."/>
            <person name="Green P.J."/>
            <person name="Hallab A."/>
            <person name="Hartog M."/>
            <person name="Hua A."/>
            <person name="Humphray S.J."/>
            <person name="Jeong D.H."/>
            <person name="Jing Y."/>
            <person name="Jocker A."/>
            <person name="Kenton S.M."/>
            <person name="Kim D.J."/>
            <person name="Klee K."/>
            <person name="Lai H."/>
            <person name="Lang C."/>
            <person name="Lin S."/>
            <person name="Macmil S.L."/>
            <person name="Magdelenat G."/>
            <person name="Matthews L."/>
            <person name="McCorrison J."/>
            <person name="Monaghan E.L."/>
            <person name="Mun J.H."/>
            <person name="Najar F.Z."/>
            <person name="Nicholson C."/>
            <person name="Noirot C."/>
            <person name="O'Bleness M."/>
            <person name="Paule C.R."/>
            <person name="Poulain J."/>
            <person name="Prion F."/>
            <person name="Qin B."/>
            <person name="Qu C."/>
            <person name="Retzel E.F."/>
            <person name="Riddle C."/>
            <person name="Sallet E."/>
            <person name="Samain S."/>
            <person name="Samson N."/>
            <person name="Sanders I."/>
            <person name="Saurat O."/>
            <person name="Scarpelli C."/>
            <person name="Schiex T."/>
            <person name="Segurens B."/>
            <person name="Severin A.J."/>
            <person name="Sherrier D.J."/>
            <person name="Shi R."/>
            <person name="Sims S."/>
            <person name="Singer S.R."/>
            <person name="Sinharoy S."/>
            <person name="Sterck L."/>
            <person name="Viollet A."/>
            <person name="Wang B.B."/>
            <person name="Wang K."/>
            <person name="Wang M."/>
            <person name="Wang X."/>
            <person name="Warfsmann J."/>
            <person name="Weissenbach J."/>
            <person name="White D.D."/>
            <person name="White J.D."/>
            <person name="Wiley G.B."/>
            <person name="Wincker P."/>
            <person name="Xing Y."/>
            <person name="Yang L."/>
            <person name="Yao Z."/>
            <person name="Ying F."/>
            <person name="Zhai J."/>
            <person name="Zhou L."/>
            <person name="Zuber A."/>
            <person name="Denarie J."/>
            <person name="Dixon R.A."/>
            <person name="May G.D."/>
            <person name="Schwartz D.C."/>
            <person name="Rogers J."/>
            <person name="Quetier F."/>
            <person name="Town C.D."/>
            <person name="Roe B.A."/>
        </authorList>
    </citation>
    <scope>NUCLEOTIDE SEQUENCE [LARGE SCALE GENOMIC DNA]</scope>
    <source>
        <strain evidence="1">A17</strain>
        <strain evidence="2 3">cv. Jemalong A17</strain>
    </source>
</reference>
<dbReference type="EnsemblPlants" id="AES65269">
    <property type="protein sequence ID" value="AES65269"/>
    <property type="gene ID" value="MTR_2g037430"/>
</dbReference>
<dbReference type="Proteomes" id="UP000002051">
    <property type="component" value="Chromosome 2"/>
</dbReference>
<evidence type="ECO:0000313" key="3">
    <source>
        <dbReference type="Proteomes" id="UP000002051"/>
    </source>
</evidence>